<dbReference type="Proteomes" id="UP000838756">
    <property type="component" value="Unassembled WGS sequence"/>
</dbReference>
<accession>A0A8S4S3D3</accession>
<evidence type="ECO:0000256" key="1">
    <source>
        <dbReference type="SAM" id="MobiDB-lite"/>
    </source>
</evidence>
<evidence type="ECO:0000313" key="2">
    <source>
        <dbReference type="EMBL" id="CAH2244301.1"/>
    </source>
</evidence>
<reference evidence="2" key="1">
    <citation type="submission" date="2022-03" db="EMBL/GenBank/DDBJ databases">
        <authorList>
            <person name="Lindestad O."/>
        </authorList>
    </citation>
    <scope>NUCLEOTIDE SEQUENCE</scope>
</reference>
<dbReference type="AlphaFoldDB" id="A0A8S4S3D3"/>
<proteinExistence type="predicted"/>
<evidence type="ECO:0000313" key="3">
    <source>
        <dbReference type="Proteomes" id="UP000838756"/>
    </source>
</evidence>
<sequence>MWDSLAGETSARIPTKTQRSRLRPSWGVKGSRSHATLTPRRARRRYTMVEVYGGGIRCAYLRLLPPVLLLRRGRASAACSLSYYT</sequence>
<keyword evidence="3" id="KW-1185">Reference proteome</keyword>
<organism evidence="2 3">
    <name type="scientific">Pararge aegeria aegeria</name>
    <dbReference type="NCBI Taxonomy" id="348720"/>
    <lineage>
        <taxon>Eukaryota</taxon>
        <taxon>Metazoa</taxon>
        <taxon>Ecdysozoa</taxon>
        <taxon>Arthropoda</taxon>
        <taxon>Hexapoda</taxon>
        <taxon>Insecta</taxon>
        <taxon>Pterygota</taxon>
        <taxon>Neoptera</taxon>
        <taxon>Endopterygota</taxon>
        <taxon>Lepidoptera</taxon>
        <taxon>Glossata</taxon>
        <taxon>Ditrysia</taxon>
        <taxon>Papilionoidea</taxon>
        <taxon>Nymphalidae</taxon>
        <taxon>Satyrinae</taxon>
        <taxon>Satyrini</taxon>
        <taxon>Parargina</taxon>
        <taxon>Pararge</taxon>
    </lineage>
</organism>
<comment type="caution">
    <text evidence="2">The sequence shown here is derived from an EMBL/GenBank/DDBJ whole genome shotgun (WGS) entry which is preliminary data.</text>
</comment>
<protein>
    <submittedName>
        <fullName evidence="2">Jg2603 protein</fullName>
    </submittedName>
</protein>
<dbReference type="EMBL" id="CAKXAJ010025818">
    <property type="protein sequence ID" value="CAH2244301.1"/>
    <property type="molecule type" value="Genomic_DNA"/>
</dbReference>
<name>A0A8S4S3D3_9NEOP</name>
<feature type="region of interest" description="Disordered" evidence="1">
    <location>
        <begin position="1"/>
        <end position="39"/>
    </location>
</feature>
<gene>
    <name evidence="2" type="primary">jg2603</name>
    <name evidence="2" type="ORF">PAEG_LOCUS20270</name>
</gene>